<dbReference type="AlphaFoldDB" id="A0A377GJU6"/>
<keyword evidence="4" id="KW-1185">Reference proteome</keyword>
<dbReference type="Proteomes" id="UP000254374">
    <property type="component" value="Unassembled WGS sequence"/>
</dbReference>
<reference evidence="3 5" key="2">
    <citation type="submission" date="2018-06" db="EMBL/GenBank/DDBJ databases">
        <authorList>
            <consortium name="Pathogen Informatics"/>
            <person name="Doyle S."/>
        </authorList>
    </citation>
    <scope>NUCLEOTIDE SEQUENCE [LARGE SCALE GENOMIC DNA]</scope>
    <source>
        <strain evidence="3 5">NCTC11401</strain>
    </source>
</reference>
<dbReference type="RefSeq" id="WP_058467547.1">
    <property type="nucleotide sequence ID" value="NZ_CAAAIX010000021.1"/>
</dbReference>
<name>A0A377GJU6_9GAMM</name>
<dbReference type="EMBL" id="FTNL01000022">
    <property type="protein sequence ID" value="SIR74702.1"/>
    <property type="molecule type" value="Genomic_DNA"/>
</dbReference>
<feature type="transmembrane region" description="Helical" evidence="1">
    <location>
        <begin position="103"/>
        <end position="127"/>
    </location>
</feature>
<evidence type="ECO:0000313" key="2">
    <source>
        <dbReference type="EMBL" id="SIR74702.1"/>
    </source>
</evidence>
<sequence length="176" mass="18920">MLYLIGEKEVNFILEGETIEELARRAINTYRNRPGFFTPYKNNYEFIGELIAPGIYPFAGIVTAGFSVYASAIAAVISIGALLVAAGSALFRAPKLRDEALEFACFMLCFTGVALLTAAVSALLAIISVPHSLVSVVTRSVASIDALTSGKAIELSVLHDEVETDANTDECVFRCF</sequence>
<evidence type="ECO:0000256" key="1">
    <source>
        <dbReference type="SAM" id="Phobius"/>
    </source>
</evidence>
<dbReference type="Proteomes" id="UP000186808">
    <property type="component" value="Unassembled WGS sequence"/>
</dbReference>
<proteinExistence type="predicted"/>
<evidence type="ECO:0000313" key="4">
    <source>
        <dbReference type="Proteomes" id="UP000186808"/>
    </source>
</evidence>
<feature type="transmembrane region" description="Helical" evidence="1">
    <location>
        <begin position="66"/>
        <end position="91"/>
    </location>
</feature>
<dbReference type="STRING" id="464.Lgor_1039"/>
<dbReference type="OrthoDB" id="5638166at2"/>
<reference evidence="2 4" key="1">
    <citation type="submission" date="2017-01" db="EMBL/GenBank/DDBJ databases">
        <authorList>
            <person name="Varghese N."/>
            <person name="Submissions S."/>
        </authorList>
    </citation>
    <scope>NUCLEOTIDE SEQUENCE [LARGE SCALE GENOMIC DNA]</scope>
    <source>
        <strain evidence="2 4">ATCC 33342</strain>
    </source>
</reference>
<organism evidence="3 5">
    <name type="scientific">Fluoribacter gormanii</name>
    <dbReference type="NCBI Taxonomy" id="464"/>
    <lineage>
        <taxon>Bacteria</taxon>
        <taxon>Pseudomonadati</taxon>
        <taxon>Pseudomonadota</taxon>
        <taxon>Gammaproteobacteria</taxon>
        <taxon>Legionellales</taxon>
        <taxon>Legionellaceae</taxon>
        <taxon>Fluoribacter</taxon>
    </lineage>
</organism>
<evidence type="ECO:0000313" key="5">
    <source>
        <dbReference type="Proteomes" id="UP000254374"/>
    </source>
</evidence>
<dbReference type="EMBL" id="UGGV01000001">
    <property type="protein sequence ID" value="STO25097.1"/>
    <property type="molecule type" value="Genomic_DNA"/>
</dbReference>
<keyword evidence="1" id="KW-0472">Membrane</keyword>
<evidence type="ECO:0000313" key="3">
    <source>
        <dbReference type="EMBL" id="STO25097.1"/>
    </source>
</evidence>
<protein>
    <submittedName>
        <fullName evidence="3">Uncharacterized protein</fullName>
    </submittedName>
</protein>
<gene>
    <name evidence="3" type="ORF">NCTC11401_01926</name>
    <name evidence="2" type="ORF">SAMN05421777_12241</name>
</gene>
<accession>A0A377GJU6</accession>
<keyword evidence="1" id="KW-0812">Transmembrane</keyword>
<keyword evidence="1" id="KW-1133">Transmembrane helix</keyword>